<evidence type="ECO:0000256" key="3">
    <source>
        <dbReference type="ARBA" id="ARBA00023155"/>
    </source>
</evidence>
<dbReference type="PROSITE" id="PS00027">
    <property type="entry name" value="HOMEOBOX_1"/>
    <property type="match status" value="1"/>
</dbReference>
<evidence type="ECO:0000313" key="9">
    <source>
        <dbReference type="EMBL" id="CAG9809385.1"/>
    </source>
</evidence>
<evidence type="ECO:0000256" key="6">
    <source>
        <dbReference type="RuleBase" id="RU000682"/>
    </source>
</evidence>
<dbReference type="EMBL" id="OU895879">
    <property type="protein sequence ID" value="CAG9809385.1"/>
    <property type="molecule type" value="Genomic_DNA"/>
</dbReference>
<sequence length="397" mass="45135">MMLDNQITSLDTQTYGYEIMDTNLPAIDKLTSATSVSLKYWNPATDDDRSNNNHSATAAVILKNESKMSDIIGHHKRSRTAYTSIQLVELEKEFNINKYLCRPRRIDLANRLQLTERQIKIWFQNRRMKHKKDTSNVKSANKSSPSSPVSSSDSISNQQILQQSPKQQDTIKVDECHQKIVKRLMLHSQYYPSTSAVKSEGNISPPNQNNVAQVTSYPYTVSHYPTSAYNYHHQIYSHNNNNNNVMMNDYYQKDYGLVQQQQSMQNSYAYSTINTCLTTPPPLSTPPSISNFDCSPSSSDYIFNGDFNLNFNGSDFDASFPLIDGINSSKSLQFFDNDQTLEIKQLSPIKIQSFDDDDDEKKCFSDENDVVSSSQSIQLPSVAVNWKFSEPQMAASY</sequence>
<dbReference type="GO" id="GO:0000978">
    <property type="term" value="F:RNA polymerase II cis-regulatory region sequence-specific DNA binding"/>
    <property type="evidence" value="ECO:0007669"/>
    <property type="project" value="TreeGrafter"/>
</dbReference>
<feature type="domain" description="Homeobox" evidence="8">
    <location>
        <begin position="73"/>
        <end position="133"/>
    </location>
</feature>
<dbReference type="GO" id="GO:0045944">
    <property type="term" value="P:positive regulation of transcription by RNA polymerase II"/>
    <property type="evidence" value="ECO:0007669"/>
    <property type="project" value="UniProtKB-ARBA"/>
</dbReference>
<keyword evidence="4 5" id="KW-0539">Nucleus</keyword>
<dbReference type="InterPro" id="IPR017970">
    <property type="entry name" value="Homeobox_CS"/>
</dbReference>
<feature type="region of interest" description="Disordered" evidence="7">
    <location>
        <begin position="130"/>
        <end position="172"/>
    </location>
</feature>
<name>A0A9N9S519_9DIPT</name>
<dbReference type="Gene3D" id="1.10.10.60">
    <property type="entry name" value="Homeodomain-like"/>
    <property type="match status" value="1"/>
</dbReference>
<dbReference type="Pfam" id="PF00046">
    <property type="entry name" value="Homeodomain"/>
    <property type="match status" value="1"/>
</dbReference>
<gene>
    <name evidence="9" type="ORF">CHIRRI_LOCUS12212</name>
</gene>
<dbReference type="PANTHER" id="PTHR45664">
    <property type="entry name" value="PROTEIN ZERKNUELLT 1-RELATED"/>
    <property type="match status" value="1"/>
</dbReference>
<dbReference type="Proteomes" id="UP001153620">
    <property type="component" value="Chromosome 3"/>
</dbReference>
<evidence type="ECO:0000256" key="1">
    <source>
        <dbReference type="ARBA" id="ARBA00004123"/>
    </source>
</evidence>
<evidence type="ECO:0000259" key="8">
    <source>
        <dbReference type="PROSITE" id="PS50071"/>
    </source>
</evidence>
<keyword evidence="10" id="KW-1185">Reference proteome</keyword>
<keyword evidence="3 5" id="KW-0371">Homeobox</keyword>
<dbReference type="OrthoDB" id="7765345at2759"/>
<dbReference type="PANTHER" id="PTHR45664:SF12">
    <property type="entry name" value="PANCREAS_DUODENUM HOMEOBOX PROTEIN 1"/>
    <property type="match status" value="1"/>
</dbReference>
<comment type="subcellular location">
    <subcellularLocation>
        <location evidence="1 5 6">Nucleus</location>
    </subcellularLocation>
</comment>
<evidence type="ECO:0000256" key="4">
    <source>
        <dbReference type="ARBA" id="ARBA00023242"/>
    </source>
</evidence>
<organism evidence="9 10">
    <name type="scientific">Chironomus riparius</name>
    <dbReference type="NCBI Taxonomy" id="315576"/>
    <lineage>
        <taxon>Eukaryota</taxon>
        <taxon>Metazoa</taxon>
        <taxon>Ecdysozoa</taxon>
        <taxon>Arthropoda</taxon>
        <taxon>Hexapoda</taxon>
        <taxon>Insecta</taxon>
        <taxon>Pterygota</taxon>
        <taxon>Neoptera</taxon>
        <taxon>Endopterygota</taxon>
        <taxon>Diptera</taxon>
        <taxon>Nematocera</taxon>
        <taxon>Chironomoidea</taxon>
        <taxon>Chironomidae</taxon>
        <taxon>Chironominae</taxon>
        <taxon>Chironomus</taxon>
    </lineage>
</organism>
<evidence type="ECO:0000256" key="5">
    <source>
        <dbReference type="PROSITE-ProRule" id="PRU00108"/>
    </source>
</evidence>
<dbReference type="PRINTS" id="PR00024">
    <property type="entry name" value="HOMEOBOX"/>
</dbReference>
<evidence type="ECO:0000256" key="2">
    <source>
        <dbReference type="ARBA" id="ARBA00023125"/>
    </source>
</evidence>
<feature type="compositionally biased region" description="Low complexity" evidence="7">
    <location>
        <begin position="136"/>
        <end position="164"/>
    </location>
</feature>
<dbReference type="AlphaFoldDB" id="A0A9N9S519"/>
<dbReference type="InterPro" id="IPR020479">
    <property type="entry name" value="HD_metazoa"/>
</dbReference>
<dbReference type="InterPro" id="IPR009057">
    <property type="entry name" value="Homeodomain-like_sf"/>
</dbReference>
<evidence type="ECO:0000313" key="10">
    <source>
        <dbReference type="Proteomes" id="UP001153620"/>
    </source>
</evidence>
<dbReference type="SMART" id="SM00389">
    <property type="entry name" value="HOX"/>
    <property type="match status" value="1"/>
</dbReference>
<dbReference type="GO" id="GO:0005634">
    <property type="term" value="C:nucleus"/>
    <property type="evidence" value="ECO:0007669"/>
    <property type="project" value="UniProtKB-SubCell"/>
</dbReference>
<dbReference type="PROSITE" id="PS50071">
    <property type="entry name" value="HOMEOBOX_2"/>
    <property type="match status" value="1"/>
</dbReference>
<dbReference type="SUPFAM" id="SSF46689">
    <property type="entry name" value="Homeodomain-like"/>
    <property type="match status" value="1"/>
</dbReference>
<reference evidence="9" key="2">
    <citation type="submission" date="2022-10" db="EMBL/GenBank/DDBJ databases">
        <authorList>
            <consortium name="ENA_rothamsted_submissions"/>
            <consortium name="culmorum"/>
            <person name="King R."/>
        </authorList>
    </citation>
    <scope>NUCLEOTIDE SEQUENCE</scope>
</reference>
<dbReference type="InterPro" id="IPR001356">
    <property type="entry name" value="HD"/>
</dbReference>
<accession>A0A9N9S519</accession>
<dbReference type="CDD" id="cd00086">
    <property type="entry name" value="homeodomain"/>
    <property type="match status" value="1"/>
</dbReference>
<reference evidence="9" key="1">
    <citation type="submission" date="2022-01" db="EMBL/GenBank/DDBJ databases">
        <authorList>
            <person name="King R."/>
        </authorList>
    </citation>
    <scope>NUCLEOTIDE SEQUENCE</scope>
</reference>
<protein>
    <recommendedName>
        <fullName evidence="8">Homeobox domain-containing protein</fullName>
    </recommendedName>
</protein>
<feature type="DNA-binding region" description="Homeobox" evidence="5">
    <location>
        <begin position="75"/>
        <end position="134"/>
    </location>
</feature>
<evidence type="ECO:0000256" key="7">
    <source>
        <dbReference type="SAM" id="MobiDB-lite"/>
    </source>
</evidence>
<proteinExistence type="predicted"/>
<dbReference type="GO" id="GO:0000981">
    <property type="term" value="F:DNA-binding transcription factor activity, RNA polymerase II-specific"/>
    <property type="evidence" value="ECO:0007669"/>
    <property type="project" value="InterPro"/>
</dbReference>
<keyword evidence="2 5" id="KW-0238">DNA-binding</keyword>